<dbReference type="GO" id="GO:0005886">
    <property type="term" value="C:plasma membrane"/>
    <property type="evidence" value="ECO:0007669"/>
    <property type="project" value="TreeGrafter"/>
</dbReference>
<dbReference type="Proteomes" id="UP000027222">
    <property type="component" value="Unassembled WGS sequence"/>
</dbReference>
<reference evidence="3" key="1">
    <citation type="journal article" date="2014" name="Proc. Natl. Acad. Sci. U.S.A.">
        <title>Extensive sampling of basidiomycete genomes demonstrates inadequacy of the white-rot/brown-rot paradigm for wood decay fungi.</title>
        <authorList>
            <person name="Riley R."/>
            <person name="Salamov A.A."/>
            <person name="Brown D.W."/>
            <person name="Nagy L.G."/>
            <person name="Floudas D."/>
            <person name="Held B.W."/>
            <person name="Levasseur A."/>
            <person name="Lombard V."/>
            <person name="Morin E."/>
            <person name="Otillar R."/>
            <person name="Lindquist E.A."/>
            <person name="Sun H."/>
            <person name="LaButti K.M."/>
            <person name="Schmutz J."/>
            <person name="Jabbour D."/>
            <person name="Luo H."/>
            <person name="Baker S.E."/>
            <person name="Pisabarro A.G."/>
            <person name="Walton J.D."/>
            <person name="Blanchette R.A."/>
            <person name="Henrissat B."/>
            <person name="Martin F."/>
            <person name="Cullen D."/>
            <person name="Hibbett D.S."/>
            <person name="Grigoriev I.V."/>
        </authorList>
    </citation>
    <scope>NUCLEOTIDE SEQUENCE [LARGE SCALE GENOMIC DNA]</scope>
    <source>
        <strain evidence="3">CBS 339.88</strain>
    </source>
</reference>
<dbReference type="GO" id="GO:0007169">
    <property type="term" value="P:cell surface receptor protein tyrosine kinase signaling pathway"/>
    <property type="evidence" value="ECO:0007669"/>
    <property type="project" value="TreeGrafter"/>
</dbReference>
<dbReference type="InterPro" id="IPR050122">
    <property type="entry name" value="RTK"/>
</dbReference>
<gene>
    <name evidence="2" type="ORF">GALMADRAFT_1221021</name>
</gene>
<feature type="domain" description="Protein kinase" evidence="1">
    <location>
        <begin position="40"/>
        <end position="316"/>
    </location>
</feature>
<dbReference type="PANTHER" id="PTHR24416">
    <property type="entry name" value="TYROSINE-PROTEIN KINASE RECEPTOR"/>
    <property type="match status" value="1"/>
</dbReference>
<sequence length="351" mass="40126">MADLSPELYTLTGSRVSLTTSENTLASSDETLTCNGETVASPEDTFTISEVGYLINGRWCVRQLDPITVTKKSFDSNEVVVFSGKRFRATPIRAILHQLQRWQELDNHDNLIRIRGIHTTLDIPRLILVSDYPYPTILDFLQDVEHLHSPEDNITDCTSCTQIADFRYTSCVQIADGLQFLHSKHIVHGAIRGSNVLVKPDGICCLGEFSEERGPSEATLNRYANWMAPELVDLHKFLKLHVPHYELQDNPPYLGTYRKVNSDSGLVQKVYTWLHRQPTEEEKDKIPEKMLSAINAYLLGYIPGVRSDAERAHKLLKYLEAYRIRTELDDFNARAEARKVFFKWLLGERCI</sequence>
<protein>
    <recommendedName>
        <fullName evidence="1">Protein kinase domain-containing protein</fullName>
    </recommendedName>
</protein>
<organism evidence="2 3">
    <name type="scientific">Galerina marginata (strain CBS 339.88)</name>
    <dbReference type="NCBI Taxonomy" id="685588"/>
    <lineage>
        <taxon>Eukaryota</taxon>
        <taxon>Fungi</taxon>
        <taxon>Dikarya</taxon>
        <taxon>Basidiomycota</taxon>
        <taxon>Agaricomycotina</taxon>
        <taxon>Agaricomycetes</taxon>
        <taxon>Agaricomycetidae</taxon>
        <taxon>Agaricales</taxon>
        <taxon>Agaricineae</taxon>
        <taxon>Strophariaceae</taxon>
        <taxon>Galerina</taxon>
    </lineage>
</organism>
<dbReference type="SUPFAM" id="SSF56112">
    <property type="entry name" value="Protein kinase-like (PK-like)"/>
    <property type="match status" value="1"/>
</dbReference>
<dbReference type="PROSITE" id="PS50011">
    <property type="entry name" value="PROTEIN_KINASE_DOM"/>
    <property type="match status" value="1"/>
</dbReference>
<dbReference type="InterPro" id="IPR000719">
    <property type="entry name" value="Prot_kinase_dom"/>
</dbReference>
<evidence type="ECO:0000259" key="1">
    <source>
        <dbReference type="PROSITE" id="PS50011"/>
    </source>
</evidence>
<evidence type="ECO:0000313" key="3">
    <source>
        <dbReference type="Proteomes" id="UP000027222"/>
    </source>
</evidence>
<evidence type="ECO:0000313" key="2">
    <source>
        <dbReference type="EMBL" id="KDR65740.1"/>
    </source>
</evidence>
<dbReference type="OrthoDB" id="3248549at2759"/>
<dbReference type="GO" id="GO:0004714">
    <property type="term" value="F:transmembrane receptor protein tyrosine kinase activity"/>
    <property type="evidence" value="ECO:0007669"/>
    <property type="project" value="TreeGrafter"/>
</dbReference>
<keyword evidence="3" id="KW-1185">Reference proteome</keyword>
<dbReference type="InterPro" id="IPR011009">
    <property type="entry name" value="Kinase-like_dom_sf"/>
</dbReference>
<dbReference type="AlphaFoldDB" id="A0A067S4H3"/>
<dbReference type="InterPro" id="IPR001245">
    <property type="entry name" value="Ser-Thr/Tyr_kinase_cat_dom"/>
</dbReference>
<dbReference type="EMBL" id="KL142434">
    <property type="protein sequence ID" value="KDR65740.1"/>
    <property type="molecule type" value="Genomic_DNA"/>
</dbReference>
<dbReference type="GO" id="GO:0043235">
    <property type="term" value="C:receptor complex"/>
    <property type="evidence" value="ECO:0007669"/>
    <property type="project" value="TreeGrafter"/>
</dbReference>
<dbReference type="PANTHER" id="PTHR24416:SF611">
    <property type="entry name" value="TYROSINE-PROTEIN KINASE TRANSMEMBRANE RECEPTOR ROR"/>
    <property type="match status" value="1"/>
</dbReference>
<dbReference type="HOGENOM" id="CLU_789995_0_0_1"/>
<accession>A0A067S4H3</accession>
<dbReference type="GO" id="GO:0005524">
    <property type="term" value="F:ATP binding"/>
    <property type="evidence" value="ECO:0007669"/>
    <property type="project" value="InterPro"/>
</dbReference>
<name>A0A067S4H3_GALM3</name>
<proteinExistence type="predicted"/>
<dbReference type="Gene3D" id="1.10.510.10">
    <property type="entry name" value="Transferase(Phosphotransferase) domain 1"/>
    <property type="match status" value="1"/>
</dbReference>
<dbReference type="Pfam" id="PF07714">
    <property type="entry name" value="PK_Tyr_Ser-Thr"/>
    <property type="match status" value="1"/>
</dbReference>
<dbReference type="STRING" id="685588.A0A067S4H3"/>